<proteinExistence type="predicted"/>
<dbReference type="Gene3D" id="3.40.50.720">
    <property type="entry name" value="NAD(P)-binding Rossmann-like Domain"/>
    <property type="match status" value="1"/>
</dbReference>
<protein>
    <submittedName>
        <fullName evidence="3">Shikimate 5-dehydrogenase I alpha</fullName>
        <ecNumber evidence="3">1.1.1.25</ecNumber>
    </submittedName>
</protein>
<dbReference type="InterPro" id="IPR041121">
    <property type="entry name" value="SDH_C"/>
</dbReference>
<dbReference type="SUPFAM" id="SSF53223">
    <property type="entry name" value="Aminoacid dehydrogenase-like, N-terminal domain"/>
    <property type="match status" value="1"/>
</dbReference>
<organism evidence="3">
    <name type="scientific">hydrothermal vent metagenome</name>
    <dbReference type="NCBI Taxonomy" id="652676"/>
    <lineage>
        <taxon>unclassified sequences</taxon>
        <taxon>metagenomes</taxon>
        <taxon>ecological metagenomes</taxon>
    </lineage>
</organism>
<dbReference type="Pfam" id="PF18317">
    <property type="entry name" value="SDH_C"/>
    <property type="match status" value="1"/>
</dbReference>
<accession>A0A3B0TJG7</accession>
<dbReference type="AlphaFoldDB" id="A0A3B0TJG7"/>
<dbReference type="InterPro" id="IPR046346">
    <property type="entry name" value="Aminoacid_DH-like_N_sf"/>
</dbReference>
<dbReference type="EC" id="1.1.1.25" evidence="3"/>
<dbReference type="InterPro" id="IPR036291">
    <property type="entry name" value="NAD(P)-bd_dom_sf"/>
</dbReference>
<dbReference type="InterPro" id="IPR013708">
    <property type="entry name" value="Shikimate_DH-bd_N"/>
</dbReference>
<evidence type="ECO:0000259" key="1">
    <source>
        <dbReference type="Pfam" id="PF08501"/>
    </source>
</evidence>
<dbReference type="SUPFAM" id="SSF51735">
    <property type="entry name" value="NAD(P)-binding Rossmann-fold domains"/>
    <property type="match status" value="1"/>
</dbReference>
<feature type="non-terminal residue" evidence="3">
    <location>
        <position position="248"/>
    </location>
</feature>
<dbReference type="InterPro" id="IPR022893">
    <property type="entry name" value="Shikimate_DH_fam"/>
</dbReference>
<feature type="domain" description="SDH C-terminal" evidence="2">
    <location>
        <begin position="220"/>
        <end position="245"/>
    </location>
</feature>
<dbReference type="PANTHER" id="PTHR21089">
    <property type="entry name" value="SHIKIMATE DEHYDROGENASE"/>
    <property type="match status" value="1"/>
</dbReference>
<name>A0A3B0TJG7_9ZZZZ</name>
<gene>
    <name evidence="3" type="ORF">MNBD_ACTINO01-1744</name>
</gene>
<dbReference type="GO" id="GO:0004764">
    <property type="term" value="F:shikimate 3-dehydrogenase (NADP+) activity"/>
    <property type="evidence" value="ECO:0007669"/>
    <property type="project" value="UniProtKB-EC"/>
</dbReference>
<dbReference type="PANTHER" id="PTHR21089:SF1">
    <property type="entry name" value="BIFUNCTIONAL 3-DEHYDROQUINATE DEHYDRATASE_SHIKIMATE DEHYDROGENASE, CHLOROPLASTIC"/>
    <property type="match status" value="1"/>
</dbReference>
<evidence type="ECO:0000313" key="3">
    <source>
        <dbReference type="EMBL" id="VAW08774.1"/>
    </source>
</evidence>
<dbReference type="EMBL" id="UOEI01000636">
    <property type="protein sequence ID" value="VAW08774.1"/>
    <property type="molecule type" value="Genomic_DNA"/>
</dbReference>
<feature type="domain" description="Shikimate dehydrogenase substrate binding N-terminal" evidence="1">
    <location>
        <begin position="1"/>
        <end position="82"/>
    </location>
</feature>
<sequence>MGDPVDHSRSPAIHNAGFAAVDLDATYEAVRVQAGELSSIISDLRSGHFSGINVTMPHKDDAYEAVDEHDVLAVRSRSVNTVIASQGRLHGYNTDVEGVRYAIELLELPDDLPVVVLGYGGAARAAVVAMAERTVIVCGRNERRAAGLADSMGELVTVVPWGTGINASIVINATPLGMRGESLPEPTLADAAGILDMAYSTTPTPAILWATTMSIPHADGIDMLTGQAFSAFELFTGLPAPRDVMALA</sequence>
<dbReference type="GO" id="GO:0019632">
    <property type="term" value="P:shikimate metabolic process"/>
    <property type="evidence" value="ECO:0007669"/>
    <property type="project" value="TreeGrafter"/>
</dbReference>
<evidence type="ECO:0000259" key="2">
    <source>
        <dbReference type="Pfam" id="PF18317"/>
    </source>
</evidence>
<dbReference type="Gene3D" id="3.40.50.10860">
    <property type="entry name" value="Leucine Dehydrogenase, chain A, domain 1"/>
    <property type="match status" value="1"/>
</dbReference>
<dbReference type="GO" id="GO:0009423">
    <property type="term" value="P:chorismate biosynthetic process"/>
    <property type="evidence" value="ECO:0007669"/>
    <property type="project" value="TreeGrafter"/>
</dbReference>
<reference evidence="3" key="1">
    <citation type="submission" date="2018-06" db="EMBL/GenBank/DDBJ databases">
        <authorList>
            <person name="Zhirakovskaya E."/>
        </authorList>
    </citation>
    <scope>NUCLEOTIDE SEQUENCE</scope>
</reference>
<dbReference type="Pfam" id="PF08501">
    <property type="entry name" value="Shikimate_dh_N"/>
    <property type="match status" value="1"/>
</dbReference>
<keyword evidence="3" id="KW-0560">Oxidoreductase</keyword>